<evidence type="ECO:0000259" key="15">
    <source>
        <dbReference type="Pfam" id="PF04116"/>
    </source>
</evidence>
<dbReference type="PANTHER" id="PTHR12863:SF1">
    <property type="entry name" value="FATTY ACID 2-HYDROXYLASE"/>
    <property type="match status" value="1"/>
</dbReference>
<dbReference type="AlphaFoldDB" id="A0A239IKI2"/>
<keyword evidence="11" id="KW-0443">Lipid metabolism</keyword>
<comment type="subcellular location">
    <subcellularLocation>
        <location evidence="2">Endoplasmic reticulum membrane</location>
        <topology evidence="2">Multi-pass membrane protein</topology>
    </subcellularLocation>
</comment>
<evidence type="ECO:0000313" key="16">
    <source>
        <dbReference type="EMBL" id="SNS93922.1"/>
    </source>
</evidence>
<keyword evidence="8" id="KW-0862">Zinc</keyword>
<dbReference type="InterPro" id="IPR014430">
    <property type="entry name" value="Scs7"/>
</dbReference>
<dbReference type="Proteomes" id="UP000198393">
    <property type="component" value="Unassembled WGS sequence"/>
</dbReference>
<dbReference type="OrthoDB" id="9784228at2"/>
<keyword evidence="7" id="KW-0276">Fatty acid metabolism</keyword>
<keyword evidence="13" id="KW-0275">Fatty acid biosynthesis</keyword>
<dbReference type="GO" id="GO:0016020">
    <property type="term" value="C:membrane"/>
    <property type="evidence" value="ECO:0007669"/>
    <property type="project" value="InterPro"/>
</dbReference>
<name>A0A239IKI2_EKHLU</name>
<keyword evidence="9 14" id="KW-1133">Transmembrane helix</keyword>
<evidence type="ECO:0000256" key="10">
    <source>
        <dbReference type="ARBA" id="ARBA00023002"/>
    </source>
</evidence>
<evidence type="ECO:0000256" key="13">
    <source>
        <dbReference type="ARBA" id="ARBA00023160"/>
    </source>
</evidence>
<evidence type="ECO:0000256" key="7">
    <source>
        <dbReference type="ARBA" id="ARBA00022832"/>
    </source>
</evidence>
<gene>
    <name evidence="16" type="ORF">SAMN05421640_1702</name>
</gene>
<keyword evidence="4 14" id="KW-0812">Transmembrane</keyword>
<dbReference type="GO" id="GO:0006633">
    <property type="term" value="P:fatty acid biosynthetic process"/>
    <property type="evidence" value="ECO:0007669"/>
    <property type="project" value="UniProtKB-KW"/>
</dbReference>
<feature type="transmembrane region" description="Helical" evidence="14">
    <location>
        <begin position="138"/>
        <end position="158"/>
    </location>
</feature>
<feature type="transmembrane region" description="Helical" evidence="14">
    <location>
        <begin position="111"/>
        <end position="132"/>
    </location>
</feature>
<evidence type="ECO:0000256" key="3">
    <source>
        <dbReference type="ARBA" id="ARBA00022516"/>
    </source>
</evidence>
<accession>A0A239IKI2</accession>
<evidence type="ECO:0000256" key="11">
    <source>
        <dbReference type="ARBA" id="ARBA00023098"/>
    </source>
</evidence>
<keyword evidence="5" id="KW-0479">Metal-binding</keyword>
<evidence type="ECO:0000256" key="12">
    <source>
        <dbReference type="ARBA" id="ARBA00023136"/>
    </source>
</evidence>
<evidence type="ECO:0000256" key="9">
    <source>
        <dbReference type="ARBA" id="ARBA00022989"/>
    </source>
</evidence>
<keyword evidence="6" id="KW-0256">Endoplasmic reticulum</keyword>
<evidence type="ECO:0000256" key="6">
    <source>
        <dbReference type="ARBA" id="ARBA00022824"/>
    </source>
</evidence>
<dbReference type="InterPro" id="IPR006694">
    <property type="entry name" value="Fatty_acid_hydroxylase"/>
</dbReference>
<evidence type="ECO:0000256" key="2">
    <source>
        <dbReference type="ARBA" id="ARBA00004477"/>
    </source>
</evidence>
<feature type="domain" description="Fatty acid hydroxylase" evidence="15">
    <location>
        <begin position="63"/>
        <end position="200"/>
    </location>
</feature>
<evidence type="ECO:0000256" key="8">
    <source>
        <dbReference type="ARBA" id="ARBA00022833"/>
    </source>
</evidence>
<dbReference type="GO" id="GO:0005506">
    <property type="term" value="F:iron ion binding"/>
    <property type="evidence" value="ECO:0007669"/>
    <property type="project" value="InterPro"/>
</dbReference>
<comment type="cofactor">
    <cofactor evidence="1">
        <name>Zn(2+)</name>
        <dbReference type="ChEBI" id="CHEBI:29105"/>
    </cofactor>
</comment>
<keyword evidence="12 14" id="KW-0472">Membrane</keyword>
<sequence>MELKNKPHAKGTKALFKNKFMERLTRTHIAIPLVVFSVISIGLMVYGFQQSYLNTTNAILLFIGGFMGFTLVEYLMHRFVFHLTPSTEKREKFAYTVHGVHHDYPKDKDRLAMPIPLSLTLSTVFFLLFQLIMGVHVFAFLPGFLMGYAYYLWIHYMVHAYQPPKNFWKVLWVHHGIHHYKDPGNAFGVSSPFWDVVFGTMPKK</sequence>
<evidence type="ECO:0000256" key="1">
    <source>
        <dbReference type="ARBA" id="ARBA00001947"/>
    </source>
</evidence>
<protein>
    <submittedName>
        <fullName evidence="16">Fatty acid hydroxylase superfamily protein</fullName>
    </submittedName>
</protein>
<dbReference type="Pfam" id="PF04116">
    <property type="entry name" value="FA_hydroxylase"/>
    <property type="match status" value="1"/>
</dbReference>
<keyword evidence="17" id="KW-1185">Reference proteome</keyword>
<evidence type="ECO:0000313" key="17">
    <source>
        <dbReference type="Proteomes" id="UP000198393"/>
    </source>
</evidence>
<dbReference type="PANTHER" id="PTHR12863">
    <property type="entry name" value="FATTY ACID HYDROXYLASE"/>
    <property type="match status" value="1"/>
</dbReference>
<dbReference type="EMBL" id="FZPD01000003">
    <property type="protein sequence ID" value="SNS93922.1"/>
    <property type="molecule type" value="Genomic_DNA"/>
</dbReference>
<feature type="transmembrane region" description="Helical" evidence="14">
    <location>
        <begin position="58"/>
        <end position="76"/>
    </location>
</feature>
<evidence type="ECO:0000256" key="5">
    <source>
        <dbReference type="ARBA" id="ARBA00022723"/>
    </source>
</evidence>
<evidence type="ECO:0000256" key="14">
    <source>
        <dbReference type="SAM" id="Phobius"/>
    </source>
</evidence>
<keyword evidence="3" id="KW-0444">Lipid biosynthesis</keyword>
<proteinExistence type="predicted"/>
<keyword evidence="10" id="KW-0560">Oxidoreductase</keyword>
<dbReference type="GO" id="GO:0080132">
    <property type="term" value="F:fatty acid 2-hydroxylase activity"/>
    <property type="evidence" value="ECO:0007669"/>
    <property type="project" value="InterPro"/>
</dbReference>
<reference evidence="16 17" key="1">
    <citation type="submission" date="2017-06" db="EMBL/GenBank/DDBJ databases">
        <authorList>
            <person name="Kim H.J."/>
            <person name="Triplett B.A."/>
        </authorList>
    </citation>
    <scope>NUCLEOTIDE SEQUENCE [LARGE SCALE GENOMIC DNA]</scope>
    <source>
        <strain evidence="16 17">DSM 19307</strain>
    </source>
</reference>
<organism evidence="16 17">
    <name type="scientific">Ekhidna lutea</name>
    <dbReference type="NCBI Taxonomy" id="447679"/>
    <lineage>
        <taxon>Bacteria</taxon>
        <taxon>Pseudomonadati</taxon>
        <taxon>Bacteroidota</taxon>
        <taxon>Cytophagia</taxon>
        <taxon>Cytophagales</taxon>
        <taxon>Reichenbachiellaceae</taxon>
        <taxon>Ekhidna</taxon>
    </lineage>
</organism>
<evidence type="ECO:0000256" key="4">
    <source>
        <dbReference type="ARBA" id="ARBA00022692"/>
    </source>
</evidence>
<dbReference type="RefSeq" id="WP_089356448.1">
    <property type="nucleotide sequence ID" value="NZ_FZPD01000003.1"/>
</dbReference>
<feature type="transmembrane region" description="Helical" evidence="14">
    <location>
        <begin position="27"/>
        <end position="46"/>
    </location>
</feature>